<dbReference type="EMBL" id="JAPCWZ010000006">
    <property type="protein sequence ID" value="KAK8859774.1"/>
    <property type="molecule type" value="Genomic_DNA"/>
</dbReference>
<dbReference type="InterPro" id="IPR011009">
    <property type="entry name" value="Kinase-like_dom_sf"/>
</dbReference>
<keyword evidence="4" id="KW-1185">Reference proteome</keyword>
<dbReference type="Pfam" id="PF00069">
    <property type="entry name" value="Pkinase"/>
    <property type="match status" value="1"/>
</dbReference>
<organism evidence="3 4">
    <name type="scientific">Apiospora arundinis</name>
    <dbReference type="NCBI Taxonomy" id="335852"/>
    <lineage>
        <taxon>Eukaryota</taxon>
        <taxon>Fungi</taxon>
        <taxon>Dikarya</taxon>
        <taxon>Ascomycota</taxon>
        <taxon>Pezizomycotina</taxon>
        <taxon>Sordariomycetes</taxon>
        <taxon>Xylariomycetidae</taxon>
        <taxon>Amphisphaeriales</taxon>
        <taxon>Apiosporaceae</taxon>
        <taxon>Apiospora</taxon>
    </lineage>
</organism>
<dbReference type="SUPFAM" id="SSF53300">
    <property type="entry name" value="vWA-like"/>
    <property type="match status" value="1"/>
</dbReference>
<dbReference type="PROSITE" id="PS00108">
    <property type="entry name" value="PROTEIN_KINASE_ST"/>
    <property type="match status" value="1"/>
</dbReference>
<reference evidence="3 4" key="1">
    <citation type="journal article" date="2024" name="IMA Fungus">
        <title>Apiospora arundinis, a panoply of carbohydrate-active enzymes and secondary metabolites.</title>
        <authorList>
            <person name="Sorensen T."/>
            <person name="Petersen C."/>
            <person name="Muurmann A.T."/>
            <person name="Christiansen J.V."/>
            <person name="Brundto M.L."/>
            <person name="Overgaard C.K."/>
            <person name="Boysen A.T."/>
            <person name="Wollenberg R.D."/>
            <person name="Larsen T.O."/>
            <person name="Sorensen J.L."/>
            <person name="Nielsen K.L."/>
            <person name="Sondergaard T.E."/>
        </authorList>
    </citation>
    <scope>NUCLEOTIDE SEQUENCE [LARGE SCALE GENOMIC DNA]</scope>
    <source>
        <strain evidence="3 4">AAU 773</strain>
    </source>
</reference>
<proteinExistence type="predicted"/>
<evidence type="ECO:0000313" key="4">
    <source>
        <dbReference type="Proteomes" id="UP001390339"/>
    </source>
</evidence>
<dbReference type="InterPro" id="IPR036465">
    <property type="entry name" value="vWFA_dom_sf"/>
</dbReference>
<evidence type="ECO:0000256" key="1">
    <source>
        <dbReference type="SAM" id="MobiDB-lite"/>
    </source>
</evidence>
<evidence type="ECO:0000313" key="3">
    <source>
        <dbReference type="EMBL" id="KAK8859774.1"/>
    </source>
</evidence>
<feature type="compositionally biased region" description="Polar residues" evidence="1">
    <location>
        <begin position="219"/>
        <end position="230"/>
    </location>
</feature>
<evidence type="ECO:0000259" key="2">
    <source>
        <dbReference type="PROSITE" id="PS50011"/>
    </source>
</evidence>
<feature type="domain" description="Protein kinase" evidence="2">
    <location>
        <begin position="211"/>
        <end position="518"/>
    </location>
</feature>
<gene>
    <name evidence="3" type="ORF">PGQ11_010508</name>
</gene>
<dbReference type="Gene3D" id="1.10.510.10">
    <property type="entry name" value="Transferase(Phosphotransferase) domain 1"/>
    <property type="match status" value="1"/>
</dbReference>
<dbReference type="PROSITE" id="PS50011">
    <property type="entry name" value="PROTEIN_KINASE_DOM"/>
    <property type="match status" value="1"/>
</dbReference>
<dbReference type="InterPro" id="IPR008271">
    <property type="entry name" value="Ser/Thr_kinase_AS"/>
</dbReference>
<accession>A0ABR2IAN3</accession>
<protein>
    <recommendedName>
        <fullName evidence="2">Protein kinase domain-containing protein</fullName>
    </recommendedName>
</protein>
<comment type="caution">
    <text evidence="3">The sequence shown here is derived from an EMBL/GenBank/DDBJ whole genome shotgun (WGS) entry which is preliminary data.</text>
</comment>
<name>A0ABR2IAN3_9PEZI</name>
<dbReference type="SMART" id="SM00220">
    <property type="entry name" value="S_TKc"/>
    <property type="match status" value="1"/>
</dbReference>
<dbReference type="SUPFAM" id="SSF56112">
    <property type="entry name" value="Protein kinase-like (PK-like)"/>
    <property type="match status" value="1"/>
</dbReference>
<dbReference type="InterPro" id="IPR000719">
    <property type="entry name" value="Prot_kinase_dom"/>
</dbReference>
<dbReference type="PANTHER" id="PTHR24359">
    <property type="entry name" value="SERINE/THREONINE-PROTEIN KINASE SBK1"/>
    <property type="match status" value="1"/>
</dbReference>
<dbReference type="PANTHER" id="PTHR24359:SF1">
    <property type="entry name" value="INHIBITOR OF NUCLEAR FACTOR KAPPA-B KINASE EPSILON SUBUNIT HOMOLOG 1-RELATED"/>
    <property type="match status" value="1"/>
</dbReference>
<feature type="region of interest" description="Disordered" evidence="1">
    <location>
        <begin position="211"/>
        <end position="230"/>
    </location>
</feature>
<dbReference type="Proteomes" id="UP001390339">
    <property type="component" value="Unassembled WGS sequence"/>
</dbReference>
<sequence length="914" mass="103540">MALPLHNPLYPEHARLYEAVSCQFRVLRDRCTRKTYDNREFALVDTLTGNLQKKPGNQHNSYLQSLLIHSALSYNTNPPGLLSDQLTKYKRIFYTLIDLGYPHLISHFGEKGLNDSQLPLTLSSIQLIGVDDDAVTKGDFHHRFLERQYFWCPMTFGQDEGQIRGNPIIPICFKTAIDTQRGCNVICHSGATLWRIEVPEEYVAPSIREKIEETRTERGTSSGNSPNSPDKTYYYQLALKQFSKDDSDKFHKERTMSNSLKNADGIVQYFTWYQEGEEEQGGSQISLNLVFELGMMDLYTAILTRAPPVLPGEIKGVWESMLDIICVLRSVDRPSIENIDFNMCHADIKPQNILFVNDRFKLGDLGEATIEVQTASDRPPTHLGGTKTYASPEKNTAVLESNQSWIQKARAKEDIWSLGCVFSVVATWVVLGADGVTQYSRVRQKARHRHINDTSDSFHDDQDVLSEVKAWHRYLRAAARKTDTLSSQVLDLVDRHMLVNLGLRWDANYIAKGFADVLSTEIISDQGFPEEIKALLLEVEMEEIDQERQGPLSEEIPYGIDIPSDGLAVGPLGNADNDSESARELLSRRTMPTIQRLPQQNLPTSHPGCASPGGESLEPDDDEAFTLMNTLLKNIPYSGECDAPTSIFMMEQEIDQLKGGSRRWRLGRSKSVKEHKQAANNDELKDFFNNRDIIFLLDNAPSMAQHWTQVIHHTTVLLERVEEYDDDGIEMYFSHFDRRIEVKQKRRQKIADFVKAMKSAAPTAEYDPSEYSLQRALKRILFDISERIDQKHTTILVLTDGVWAGCNSDGIEIVVKSHMNEKGWDSPEEFEKVQAQMPLSIQFIQFGHDINGTMRLRHLDDDMVQDGYPDLIDTEPAAGDAKKMLLGSLDKTIDHSLNIVNRSSIALPLSPISP</sequence>